<keyword evidence="11" id="KW-1185">Reference proteome</keyword>
<keyword evidence="3" id="KW-0813">Transport</keyword>
<reference evidence="10" key="4">
    <citation type="submission" date="2020-10" db="EMBL/GenBank/DDBJ databases">
        <authorList>
            <person name="Bassil N.M."/>
            <person name="Lloyd J.R."/>
        </authorList>
    </citation>
    <scope>NUCLEOTIDE SEQUENCE</scope>
    <source>
        <strain evidence="10">NB2006</strain>
    </source>
</reference>
<keyword evidence="4" id="KW-0309">Germination</keyword>
<feature type="transmembrane region" description="Helical" evidence="8">
    <location>
        <begin position="117"/>
        <end position="135"/>
    </location>
</feature>
<dbReference type="GO" id="GO:0016020">
    <property type="term" value="C:membrane"/>
    <property type="evidence" value="ECO:0007669"/>
    <property type="project" value="UniProtKB-SubCell"/>
</dbReference>
<organism evidence="9 11">
    <name type="scientific">Anaerobacillus isosaccharinicus</name>
    <dbReference type="NCBI Taxonomy" id="1532552"/>
    <lineage>
        <taxon>Bacteria</taxon>
        <taxon>Bacillati</taxon>
        <taxon>Bacillota</taxon>
        <taxon>Bacilli</taxon>
        <taxon>Bacillales</taxon>
        <taxon>Bacillaceae</taxon>
        <taxon>Anaerobacillus</taxon>
    </lineage>
</organism>
<feature type="transmembrane region" description="Helical" evidence="8">
    <location>
        <begin position="221"/>
        <end position="241"/>
    </location>
</feature>
<comment type="subcellular location">
    <subcellularLocation>
        <location evidence="1">Membrane</location>
        <topology evidence="1">Multi-pass membrane protein</topology>
    </subcellularLocation>
</comment>
<evidence type="ECO:0000256" key="8">
    <source>
        <dbReference type="SAM" id="Phobius"/>
    </source>
</evidence>
<dbReference type="KEGG" id="aia:AWH56_001610"/>
<gene>
    <name evidence="10" type="ORF">AWH56_001610</name>
    <name evidence="9" type="ORF">AWH56_24025</name>
</gene>
<evidence type="ECO:0000256" key="1">
    <source>
        <dbReference type="ARBA" id="ARBA00004141"/>
    </source>
</evidence>
<feature type="transmembrane region" description="Helical" evidence="8">
    <location>
        <begin position="76"/>
        <end position="97"/>
    </location>
</feature>
<reference evidence="10 11" key="2">
    <citation type="journal article" date="2017" name="Genome Announc.">
        <title>Draft Genome Sequences of Four Alkaliphilic Bacteria Belonging to the Anaerobacillus Genus.</title>
        <authorList>
            <person name="Bassil N.M."/>
            <person name="Lloyd J.R."/>
        </authorList>
    </citation>
    <scope>NUCLEOTIDE SEQUENCE [LARGE SCALE GENOMIC DNA]</scope>
    <source>
        <strain evidence="10 11">NB2006</strain>
    </source>
</reference>
<keyword evidence="5 8" id="KW-0812">Transmembrane</keyword>
<evidence type="ECO:0000313" key="11">
    <source>
        <dbReference type="Proteomes" id="UP000180175"/>
    </source>
</evidence>
<protein>
    <submittedName>
        <fullName evidence="10">Endospore germination permease</fullName>
    </submittedName>
    <submittedName>
        <fullName evidence="9">Spore gernimation protein KC</fullName>
    </submittedName>
</protein>
<comment type="similarity">
    <text evidence="2">Belongs to the amino acid-polyamine-organocation (APC) superfamily. Spore germination protein (SGP) (TC 2.A.3.9) family.</text>
</comment>
<feature type="transmembrane region" description="Helical" evidence="8">
    <location>
        <begin position="340"/>
        <end position="360"/>
    </location>
</feature>
<dbReference type="OrthoDB" id="1891864at2"/>
<evidence type="ECO:0000256" key="3">
    <source>
        <dbReference type="ARBA" id="ARBA00022448"/>
    </source>
</evidence>
<evidence type="ECO:0000256" key="6">
    <source>
        <dbReference type="ARBA" id="ARBA00022989"/>
    </source>
</evidence>
<evidence type="ECO:0000256" key="4">
    <source>
        <dbReference type="ARBA" id="ARBA00022544"/>
    </source>
</evidence>
<name>A0A1S2KUI3_9BACI</name>
<evidence type="ECO:0000256" key="7">
    <source>
        <dbReference type="ARBA" id="ARBA00023136"/>
    </source>
</evidence>
<keyword evidence="7 8" id="KW-0472">Membrane</keyword>
<feature type="transmembrane region" description="Helical" evidence="8">
    <location>
        <begin position="306"/>
        <end position="328"/>
    </location>
</feature>
<feature type="transmembrane region" description="Helical" evidence="8">
    <location>
        <begin position="12"/>
        <end position="33"/>
    </location>
</feature>
<feature type="transmembrane region" description="Helical" evidence="8">
    <location>
        <begin position="147"/>
        <end position="168"/>
    </location>
</feature>
<dbReference type="EMBL" id="LQXD01000206">
    <property type="protein sequence ID" value="OIJ03794.1"/>
    <property type="molecule type" value="Genomic_DNA"/>
</dbReference>
<dbReference type="PANTHER" id="PTHR34975:SF2">
    <property type="entry name" value="SPORE GERMINATION PROTEIN A2"/>
    <property type="match status" value="1"/>
</dbReference>
<proteinExistence type="inferred from homology"/>
<dbReference type="AlphaFoldDB" id="A0A1S2KUI3"/>
<dbReference type="GO" id="GO:0009847">
    <property type="term" value="P:spore germination"/>
    <property type="evidence" value="ECO:0007669"/>
    <property type="project" value="InterPro"/>
</dbReference>
<dbReference type="RefSeq" id="WP_071319453.1">
    <property type="nucleotide sequence ID" value="NZ_CP063356.2"/>
</dbReference>
<dbReference type="NCBIfam" id="TIGR00912">
    <property type="entry name" value="2A0309"/>
    <property type="match status" value="1"/>
</dbReference>
<keyword evidence="6 8" id="KW-1133">Transmembrane helix</keyword>
<dbReference type="EMBL" id="CP063356">
    <property type="protein sequence ID" value="QOY36418.1"/>
    <property type="molecule type" value="Genomic_DNA"/>
</dbReference>
<accession>A0A1S2KUI3</accession>
<dbReference type="Pfam" id="PF03845">
    <property type="entry name" value="Spore_permease"/>
    <property type="match status" value="1"/>
</dbReference>
<sequence>MQAPLVEKIGLFQLYLLIIIFQIGSAVVVGVAQDAKQDAWIAILIASVIGAVIIYIYSFILSYDIGQNLFGIMGRIFGRAIAISLSFVYIVYFFYIASRVLRDFLELLTTTIFPNTPIEILGIIFMLVVIYVVYLGPEVLARTAETFAPYIFLFLVLTSVFLLAGGDINFANLEPILPEGFGRVFDVIFPGLIGFPFGEAIALTMIMAITTKFQHVSKVSMAAVITTGLLLASIKIFKLSVLGTNISGRSSFPLLAAGREISFAQFIERVDPIIIFVMMLGIFIKVSLFFFGGLKGLEYIFNIPYRYFTLPIGMAIVLFSILISANYAEHIEEGIRFVPMYMHMPLQIGIPAILALLVLWKKKQAKGGKQVAN</sequence>
<feature type="transmembrane region" description="Helical" evidence="8">
    <location>
        <begin position="39"/>
        <end position="64"/>
    </location>
</feature>
<feature type="transmembrane region" description="Helical" evidence="8">
    <location>
        <begin position="188"/>
        <end position="209"/>
    </location>
</feature>
<evidence type="ECO:0000313" key="10">
    <source>
        <dbReference type="EMBL" id="QOY36418.1"/>
    </source>
</evidence>
<feature type="transmembrane region" description="Helical" evidence="8">
    <location>
        <begin position="273"/>
        <end position="294"/>
    </location>
</feature>
<reference evidence="9 11" key="1">
    <citation type="submission" date="2016-10" db="EMBL/GenBank/DDBJ databases">
        <title>Draft genome sequences of four alkaliphilic bacteria belonging to the Anaerobacillus genus.</title>
        <authorList>
            <person name="Bassil N.M."/>
            <person name="Lloyd J.R."/>
        </authorList>
    </citation>
    <scope>NUCLEOTIDE SEQUENCE [LARGE SCALE GENOMIC DNA]</scope>
    <source>
        <strain evidence="9 11">NB2006</strain>
    </source>
</reference>
<dbReference type="PANTHER" id="PTHR34975">
    <property type="entry name" value="SPORE GERMINATION PROTEIN A2"/>
    <property type="match status" value="1"/>
</dbReference>
<evidence type="ECO:0000256" key="5">
    <source>
        <dbReference type="ARBA" id="ARBA00022692"/>
    </source>
</evidence>
<dbReference type="Proteomes" id="UP000180175">
    <property type="component" value="Chromosome"/>
</dbReference>
<evidence type="ECO:0000256" key="2">
    <source>
        <dbReference type="ARBA" id="ARBA00007998"/>
    </source>
</evidence>
<dbReference type="InterPro" id="IPR004761">
    <property type="entry name" value="Spore_GerAB"/>
</dbReference>
<reference evidence="10 11" key="3">
    <citation type="journal article" date="2019" name="Int. J. Syst. Evol. Microbiol.">
        <title>Anaerobacillus isosaccharinicus sp. nov., an alkaliphilic bacterium which degrades isosaccharinic acid.</title>
        <authorList>
            <person name="Bassil N.M."/>
            <person name="Lloyd J.R."/>
        </authorList>
    </citation>
    <scope>NUCLEOTIDE SEQUENCE [LARGE SCALE GENOMIC DNA]</scope>
    <source>
        <strain evidence="10 11">NB2006</strain>
    </source>
</reference>
<evidence type="ECO:0000313" key="9">
    <source>
        <dbReference type="EMBL" id="OIJ03794.1"/>
    </source>
</evidence>